<dbReference type="PROSITE" id="PS00648">
    <property type="entry name" value="RIBONUCLEASE_P"/>
    <property type="match status" value="1"/>
</dbReference>
<dbReference type="KEGG" id="cmh:VO01_15340"/>
<dbReference type="InterPro" id="IPR020568">
    <property type="entry name" value="Ribosomal_Su5_D2-typ_SF"/>
</dbReference>
<dbReference type="PANTHER" id="PTHR33992:SF1">
    <property type="entry name" value="RIBONUCLEASE P PROTEIN COMPONENT"/>
    <property type="match status" value="1"/>
</dbReference>
<dbReference type="Gene3D" id="3.30.230.10">
    <property type="match status" value="1"/>
</dbReference>
<evidence type="ECO:0000256" key="5">
    <source>
        <dbReference type="ARBA" id="ARBA00022801"/>
    </source>
</evidence>
<organism evidence="9 11">
    <name type="scientific">Clavibacter michiganensis subsp. insidiosus</name>
    <dbReference type="NCBI Taxonomy" id="33014"/>
    <lineage>
        <taxon>Bacteria</taxon>
        <taxon>Bacillati</taxon>
        <taxon>Actinomycetota</taxon>
        <taxon>Actinomycetes</taxon>
        <taxon>Micrococcales</taxon>
        <taxon>Microbacteriaceae</taxon>
        <taxon>Clavibacter</taxon>
    </lineage>
</organism>
<dbReference type="OrthoDB" id="196964at2"/>
<comment type="subunit">
    <text evidence="7">Consists of a catalytic RNA component (M1 or rnpB) and a protein subunit.</text>
</comment>
<evidence type="ECO:0000256" key="3">
    <source>
        <dbReference type="ARBA" id="ARBA00022722"/>
    </source>
</evidence>
<dbReference type="Proteomes" id="UP000032604">
    <property type="component" value="Chromosome"/>
</dbReference>
<dbReference type="GO" id="GO:0000049">
    <property type="term" value="F:tRNA binding"/>
    <property type="evidence" value="ECO:0007669"/>
    <property type="project" value="UniProtKB-UniRule"/>
</dbReference>
<keyword evidence="5 7" id="KW-0378">Hydrolase</keyword>
<dbReference type="Proteomes" id="UP000266634">
    <property type="component" value="Unassembled WGS sequence"/>
</dbReference>
<evidence type="ECO:0000313" key="11">
    <source>
        <dbReference type="Proteomes" id="UP000032604"/>
    </source>
</evidence>
<dbReference type="SUPFAM" id="SSF54211">
    <property type="entry name" value="Ribosomal protein S5 domain 2-like"/>
    <property type="match status" value="1"/>
</dbReference>
<evidence type="ECO:0000313" key="10">
    <source>
        <dbReference type="EMBL" id="RIJ45126.1"/>
    </source>
</evidence>
<dbReference type="InterPro" id="IPR020539">
    <property type="entry name" value="RNase_P_CS"/>
</dbReference>
<evidence type="ECO:0000256" key="4">
    <source>
        <dbReference type="ARBA" id="ARBA00022759"/>
    </source>
</evidence>
<evidence type="ECO:0000256" key="6">
    <source>
        <dbReference type="ARBA" id="ARBA00022884"/>
    </source>
</evidence>
<protein>
    <recommendedName>
        <fullName evidence="7 8">Ribonuclease P protein component</fullName>
        <shortName evidence="7">RNase P protein</shortName>
        <shortName evidence="7">RNaseP protein</shortName>
        <ecNumber evidence="7 8">3.1.26.5</ecNumber>
    </recommendedName>
    <alternativeName>
        <fullName evidence="7">Protein C5</fullName>
    </alternativeName>
</protein>
<dbReference type="HOGENOM" id="CLU_117179_4_1_11"/>
<proteinExistence type="inferred from homology"/>
<accession>A0A0D5CLY5</accession>
<dbReference type="GO" id="GO:0030677">
    <property type="term" value="C:ribonuclease P complex"/>
    <property type="evidence" value="ECO:0007669"/>
    <property type="project" value="TreeGrafter"/>
</dbReference>
<dbReference type="RefSeq" id="WP_045530029.1">
    <property type="nucleotide sequence ID" value="NZ_CP011043.1"/>
</dbReference>
<evidence type="ECO:0000313" key="9">
    <source>
        <dbReference type="EMBL" id="AJW80309.1"/>
    </source>
</evidence>
<dbReference type="NCBIfam" id="TIGR00188">
    <property type="entry name" value="rnpA"/>
    <property type="match status" value="1"/>
</dbReference>
<keyword evidence="6 7" id="KW-0694">RNA-binding</keyword>
<dbReference type="AlphaFoldDB" id="A0A0D5CLY5"/>
<name>A0A0D5CLY5_9MICO</name>
<dbReference type="EC" id="3.1.26.5" evidence="7 8"/>
<evidence type="ECO:0000256" key="2">
    <source>
        <dbReference type="ARBA" id="ARBA00022694"/>
    </source>
</evidence>
<dbReference type="HAMAP" id="MF_00227">
    <property type="entry name" value="RNase_P"/>
    <property type="match status" value="1"/>
</dbReference>
<dbReference type="Pfam" id="PF00825">
    <property type="entry name" value="Ribonuclease_P"/>
    <property type="match status" value="1"/>
</dbReference>
<keyword evidence="4 7" id="KW-0255">Endonuclease</keyword>
<evidence type="ECO:0000256" key="1">
    <source>
        <dbReference type="ARBA" id="ARBA00002663"/>
    </source>
</evidence>
<evidence type="ECO:0000313" key="12">
    <source>
        <dbReference type="Proteomes" id="UP000266634"/>
    </source>
</evidence>
<dbReference type="EMBL" id="CP011043">
    <property type="protein sequence ID" value="AJW80309.1"/>
    <property type="molecule type" value="Genomic_DNA"/>
</dbReference>
<dbReference type="InterPro" id="IPR014721">
    <property type="entry name" value="Ribsml_uS5_D2-typ_fold_subgr"/>
</dbReference>
<evidence type="ECO:0000256" key="7">
    <source>
        <dbReference type="HAMAP-Rule" id="MF_00227"/>
    </source>
</evidence>
<dbReference type="GO" id="GO:0001682">
    <property type="term" value="P:tRNA 5'-leader removal"/>
    <property type="evidence" value="ECO:0007669"/>
    <property type="project" value="UniProtKB-UniRule"/>
</dbReference>
<dbReference type="InterPro" id="IPR000100">
    <property type="entry name" value="RNase_P"/>
</dbReference>
<comment type="similarity">
    <text evidence="7">Belongs to the RnpA family.</text>
</comment>
<keyword evidence="3 7" id="KW-0540">Nuclease</keyword>
<dbReference type="GO" id="GO:0042781">
    <property type="term" value="F:3'-tRNA processing endoribonuclease activity"/>
    <property type="evidence" value="ECO:0007669"/>
    <property type="project" value="TreeGrafter"/>
</dbReference>
<dbReference type="EMBL" id="QWEA01000001">
    <property type="protein sequence ID" value="RIJ45126.1"/>
    <property type="molecule type" value="Genomic_DNA"/>
</dbReference>
<gene>
    <name evidence="7 10" type="primary">rnpA</name>
    <name evidence="10" type="ORF">DZF93_00050</name>
    <name evidence="9" type="ORF">VO01_15340</name>
</gene>
<sequence>MLARRNRVTSGADYRTIVRRGRRTTTGTAVVSALAGPADAPTRFGFIVSKKVGNAVTRNLVRRRLKALSADLLPTVPPGTSIVIRVLPGMERTPWDTLQEEMASAVTRAVRTI</sequence>
<evidence type="ECO:0000256" key="8">
    <source>
        <dbReference type="NCBIfam" id="TIGR00188"/>
    </source>
</evidence>
<reference evidence="10 12" key="2">
    <citation type="submission" date="2018-08" db="EMBL/GenBank/DDBJ databases">
        <title>Genome Sequence of Clavibacter michiganensis Subspecies type strains, and the Atypical Peach-Colored Strains Isolated from Tomato.</title>
        <authorList>
            <person name="Osdaghi E."/>
            <person name="Portier P."/>
            <person name="Briand M."/>
            <person name="Jacques M.-A."/>
        </authorList>
    </citation>
    <scope>NUCLEOTIDE SEQUENCE [LARGE SCALE GENOMIC DNA]</scope>
    <source>
        <strain evidence="10 12">CFBP 6488</strain>
    </source>
</reference>
<comment type="function">
    <text evidence="1 7">RNaseP catalyzes the removal of the 5'-leader sequence from pre-tRNA to produce the mature 5'-terminus. It can also cleave other RNA substrates such as 4.5S RNA. The protein component plays an auxiliary but essential role in vivo by binding to the 5'-leader sequence and broadening the substrate specificity of the ribozyme.</text>
</comment>
<comment type="catalytic activity">
    <reaction evidence="7">
        <text>Endonucleolytic cleavage of RNA, removing 5'-extranucleotides from tRNA precursor.</text>
        <dbReference type="EC" id="3.1.26.5"/>
    </reaction>
</comment>
<dbReference type="PANTHER" id="PTHR33992">
    <property type="entry name" value="RIBONUCLEASE P PROTEIN COMPONENT"/>
    <property type="match status" value="1"/>
</dbReference>
<dbReference type="PATRIC" id="fig|33014.5.peg.3160"/>
<reference evidence="9 11" key="1">
    <citation type="journal article" date="2015" name="Genome Announc.">
        <title>Complete Genome Sequence of Clavibacter michiganensis subsp. insidiosus R1-1 Using PacBio Single-Molecule Real-Time Technology.</title>
        <authorList>
            <person name="Lu Y."/>
            <person name="Samac D.A."/>
            <person name="Glazebrook J."/>
            <person name="Ishimaru C.A."/>
        </authorList>
    </citation>
    <scope>NUCLEOTIDE SEQUENCE [LARGE SCALE GENOMIC DNA]</scope>
    <source>
        <strain evidence="9 11">R1-1</strain>
    </source>
</reference>
<dbReference type="GO" id="GO:0004526">
    <property type="term" value="F:ribonuclease P activity"/>
    <property type="evidence" value="ECO:0007669"/>
    <property type="project" value="UniProtKB-UniRule"/>
</dbReference>
<keyword evidence="2 7" id="KW-0819">tRNA processing</keyword>